<dbReference type="HOGENOM" id="CLU_013929_2_4_1"/>
<dbReference type="GO" id="GO:0003677">
    <property type="term" value="F:DNA binding"/>
    <property type="evidence" value="ECO:0007669"/>
    <property type="project" value="TreeGrafter"/>
</dbReference>
<gene>
    <name evidence="2" type="ORF">M407DRAFT_86487</name>
</gene>
<dbReference type="PANTHER" id="PTHR19303:SF74">
    <property type="entry name" value="POGO TRANSPOSABLE ELEMENT WITH KRAB DOMAIN"/>
    <property type="match status" value="1"/>
</dbReference>
<dbReference type="Gene3D" id="3.30.420.10">
    <property type="entry name" value="Ribonuclease H-like superfamily/Ribonuclease H"/>
    <property type="match status" value="1"/>
</dbReference>
<dbReference type="GO" id="GO:0005634">
    <property type="term" value="C:nucleus"/>
    <property type="evidence" value="ECO:0007669"/>
    <property type="project" value="TreeGrafter"/>
</dbReference>
<organism evidence="2 3">
    <name type="scientific">Tulasnella calospora MUT 4182</name>
    <dbReference type="NCBI Taxonomy" id="1051891"/>
    <lineage>
        <taxon>Eukaryota</taxon>
        <taxon>Fungi</taxon>
        <taxon>Dikarya</taxon>
        <taxon>Basidiomycota</taxon>
        <taxon>Agaricomycotina</taxon>
        <taxon>Agaricomycetes</taxon>
        <taxon>Cantharellales</taxon>
        <taxon>Tulasnellaceae</taxon>
        <taxon>Tulasnella</taxon>
    </lineage>
</organism>
<dbReference type="InterPro" id="IPR036397">
    <property type="entry name" value="RNaseH_sf"/>
</dbReference>
<proteinExistence type="predicted"/>
<dbReference type="EMBL" id="KN823705">
    <property type="protein sequence ID" value="KIO16024.1"/>
    <property type="molecule type" value="Genomic_DNA"/>
</dbReference>
<evidence type="ECO:0000313" key="3">
    <source>
        <dbReference type="Proteomes" id="UP000054248"/>
    </source>
</evidence>
<protein>
    <recommendedName>
        <fullName evidence="1">DDE-1 domain-containing protein</fullName>
    </recommendedName>
</protein>
<dbReference type="OrthoDB" id="3064354at2759"/>
<feature type="non-terminal residue" evidence="2">
    <location>
        <position position="158"/>
    </location>
</feature>
<evidence type="ECO:0000313" key="2">
    <source>
        <dbReference type="EMBL" id="KIO16024.1"/>
    </source>
</evidence>
<feature type="domain" description="DDE-1" evidence="1">
    <location>
        <begin position="15"/>
        <end position="105"/>
    </location>
</feature>
<reference evidence="3" key="2">
    <citation type="submission" date="2015-01" db="EMBL/GenBank/DDBJ databases">
        <title>Evolutionary Origins and Diversification of the Mycorrhizal Mutualists.</title>
        <authorList>
            <consortium name="DOE Joint Genome Institute"/>
            <consortium name="Mycorrhizal Genomics Consortium"/>
            <person name="Kohler A."/>
            <person name="Kuo A."/>
            <person name="Nagy L.G."/>
            <person name="Floudas D."/>
            <person name="Copeland A."/>
            <person name="Barry K.W."/>
            <person name="Cichocki N."/>
            <person name="Veneault-Fourrey C."/>
            <person name="LaButti K."/>
            <person name="Lindquist E.A."/>
            <person name="Lipzen A."/>
            <person name="Lundell T."/>
            <person name="Morin E."/>
            <person name="Murat C."/>
            <person name="Riley R."/>
            <person name="Ohm R."/>
            <person name="Sun H."/>
            <person name="Tunlid A."/>
            <person name="Henrissat B."/>
            <person name="Grigoriev I.V."/>
            <person name="Hibbett D.S."/>
            <person name="Martin F."/>
        </authorList>
    </citation>
    <scope>NUCLEOTIDE SEQUENCE [LARGE SCALE GENOMIC DNA]</scope>
    <source>
        <strain evidence="3">MUT 4182</strain>
    </source>
</reference>
<dbReference type="PANTHER" id="PTHR19303">
    <property type="entry name" value="TRANSPOSON"/>
    <property type="match status" value="1"/>
</dbReference>
<evidence type="ECO:0000259" key="1">
    <source>
        <dbReference type="Pfam" id="PF03184"/>
    </source>
</evidence>
<dbReference type="InterPro" id="IPR004875">
    <property type="entry name" value="DDE_SF_endonuclease_dom"/>
</dbReference>
<name>A0A0C3Q1F4_9AGAM</name>
<reference evidence="2 3" key="1">
    <citation type="submission" date="2014-04" db="EMBL/GenBank/DDBJ databases">
        <authorList>
            <consortium name="DOE Joint Genome Institute"/>
            <person name="Kuo A."/>
            <person name="Girlanda M."/>
            <person name="Perotto S."/>
            <person name="Kohler A."/>
            <person name="Nagy L.G."/>
            <person name="Floudas D."/>
            <person name="Copeland A."/>
            <person name="Barry K.W."/>
            <person name="Cichocki N."/>
            <person name="Veneault-Fourrey C."/>
            <person name="LaButti K."/>
            <person name="Lindquist E.A."/>
            <person name="Lipzen A."/>
            <person name="Lundell T."/>
            <person name="Morin E."/>
            <person name="Murat C."/>
            <person name="Sun H."/>
            <person name="Tunlid A."/>
            <person name="Henrissat B."/>
            <person name="Grigoriev I.V."/>
            <person name="Hibbett D.S."/>
            <person name="Martin F."/>
            <person name="Nordberg H.P."/>
            <person name="Cantor M.N."/>
            <person name="Hua S.X."/>
        </authorList>
    </citation>
    <scope>NUCLEOTIDE SEQUENCE [LARGE SCALE GENOMIC DNA]</scope>
    <source>
        <strain evidence="2 3">MUT 4182</strain>
    </source>
</reference>
<sequence>MHIVQLLIDICSSIAVSPNGWADDFLCLDWFINVFVPYATARNTSNRPIVLIFDGHGSHTAHEMAEHARKHNIILFCSPPHTTHLLQPLDVNFFGPIQKRWADRCDELAMEAVLVNERGMTRETVIPEYVAIRDAVMSTPGLVENAFRKTGLWPFDPE</sequence>
<keyword evidence="3" id="KW-1185">Reference proteome</keyword>
<dbReference type="Pfam" id="PF03184">
    <property type="entry name" value="DDE_1"/>
    <property type="match status" value="1"/>
</dbReference>
<dbReference type="AlphaFoldDB" id="A0A0C3Q1F4"/>
<dbReference type="Proteomes" id="UP000054248">
    <property type="component" value="Unassembled WGS sequence"/>
</dbReference>
<accession>A0A0C3Q1F4</accession>
<dbReference type="InterPro" id="IPR050863">
    <property type="entry name" value="CenT-Element_Derived"/>
</dbReference>
<dbReference type="STRING" id="1051891.A0A0C3Q1F4"/>